<dbReference type="Proteomes" id="UP000199441">
    <property type="component" value="Unassembled WGS sequence"/>
</dbReference>
<dbReference type="EMBL" id="FNOI01000002">
    <property type="protein sequence ID" value="SDW59847.1"/>
    <property type="molecule type" value="Genomic_DNA"/>
</dbReference>
<dbReference type="RefSeq" id="WP_089945874.1">
    <property type="nucleotide sequence ID" value="NZ_FNOI01000002.1"/>
</dbReference>
<evidence type="ECO:0000313" key="2">
    <source>
        <dbReference type="EMBL" id="SDW59847.1"/>
    </source>
</evidence>
<protein>
    <submittedName>
        <fullName evidence="2">Nitrogen fixation protein FixH</fullName>
    </submittedName>
</protein>
<reference evidence="3" key="1">
    <citation type="submission" date="2016-10" db="EMBL/GenBank/DDBJ databases">
        <authorList>
            <person name="Varghese N."/>
            <person name="Submissions S."/>
        </authorList>
    </citation>
    <scope>NUCLEOTIDE SEQUENCE [LARGE SCALE GENOMIC DNA]</scope>
    <source>
        <strain evidence="3">DSM 26922</strain>
    </source>
</reference>
<accession>A0A1H2UUN9</accession>
<keyword evidence="1" id="KW-0812">Transmembrane</keyword>
<keyword evidence="1" id="KW-1133">Transmembrane helix</keyword>
<gene>
    <name evidence="2" type="ORF">SAMN04488001_1298</name>
</gene>
<proteinExistence type="predicted"/>
<dbReference type="InterPro" id="IPR008620">
    <property type="entry name" value="FixH"/>
</dbReference>
<feature type="transmembrane region" description="Helical" evidence="1">
    <location>
        <begin position="7"/>
        <end position="28"/>
    </location>
</feature>
<dbReference type="AlphaFoldDB" id="A0A1H2UUN9"/>
<evidence type="ECO:0000256" key="1">
    <source>
        <dbReference type="SAM" id="Phobius"/>
    </source>
</evidence>
<organism evidence="2 3">
    <name type="scientific">Litoreibacter albidus</name>
    <dbReference type="NCBI Taxonomy" id="670155"/>
    <lineage>
        <taxon>Bacteria</taxon>
        <taxon>Pseudomonadati</taxon>
        <taxon>Pseudomonadota</taxon>
        <taxon>Alphaproteobacteria</taxon>
        <taxon>Rhodobacterales</taxon>
        <taxon>Roseobacteraceae</taxon>
        <taxon>Litoreibacter</taxon>
    </lineage>
</organism>
<dbReference type="Pfam" id="PF05751">
    <property type="entry name" value="FixH"/>
    <property type="match status" value="1"/>
</dbReference>
<evidence type="ECO:0000313" key="3">
    <source>
        <dbReference type="Proteomes" id="UP000199441"/>
    </source>
</evidence>
<keyword evidence="3" id="KW-1185">Reference proteome</keyword>
<dbReference type="OrthoDB" id="1495896at2"/>
<dbReference type="STRING" id="670155.SAMN04488001_1298"/>
<sequence length="150" mass="16300">MSREIKGIHVFAMFAVGFSIVIGVNLTLATQAVRTFPGLETKNSYVASQSFDERRAAQLALGWDVKVGYADGTLRLSIVDEDGPVDPKLIDATLGRATTVSSDRTPAFRFDGKAHLAAEDLSAGNWNLRMKAIAEDGTVFEQRIPFVVPQ</sequence>
<name>A0A1H2UUN9_9RHOB</name>
<keyword evidence="1" id="KW-0472">Membrane</keyword>